<protein>
    <submittedName>
        <fullName evidence="2">3-oxoacyl-[acyl-carrier-protein] reductase FabG</fullName>
        <ecNumber evidence="2">1.1.1.100</ecNumber>
    </submittedName>
</protein>
<name>A0A380BIY4_SPHSI</name>
<accession>A0A380BIY4</accession>
<dbReference type="Pfam" id="PF13561">
    <property type="entry name" value="adh_short_C2"/>
    <property type="match status" value="1"/>
</dbReference>
<evidence type="ECO:0000313" key="2">
    <source>
        <dbReference type="EMBL" id="SUJ02145.1"/>
    </source>
</evidence>
<gene>
    <name evidence="2" type="primary">fabG_1</name>
    <name evidence="2" type="ORF">NCTC11388_00945</name>
</gene>
<keyword evidence="2" id="KW-0560">Oxidoreductase</keyword>
<dbReference type="PRINTS" id="PR00081">
    <property type="entry name" value="GDHRDH"/>
</dbReference>
<evidence type="ECO:0000256" key="1">
    <source>
        <dbReference type="ARBA" id="ARBA00006484"/>
    </source>
</evidence>
<dbReference type="Proteomes" id="UP000254893">
    <property type="component" value="Unassembled WGS sequence"/>
</dbReference>
<comment type="similarity">
    <text evidence="1">Belongs to the short-chain dehydrogenases/reductases (SDR) family.</text>
</comment>
<dbReference type="InterPro" id="IPR050259">
    <property type="entry name" value="SDR"/>
</dbReference>
<dbReference type="PANTHER" id="PTHR42879:SF6">
    <property type="entry name" value="NADPH-DEPENDENT REDUCTASE BACG"/>
    <property type="match status" value="1"/>
</dbReference>
<proteinExistence type="inferred from homology"/>
<dbReference type="EMBL" id="UGYW01000002">
    <property type="protein sequence ID" value="SUJ02145.1"/>
    <property type="molecule type" value="Genomic_DNA"/>
</dbReference>
<dbReference type="InterPro" id="IPR036291">
    <property type="entry name" value="NAD(P)-bd_dom_sf"/>
</dbReference>
<dbReference type="InterPro" id="IPR002347">
    <property type="entry name" value="SDR_fam"/>
</dbReference>
<reference evidence="2 3" key="1">
    <citation type="submission" date="2018-06" db="EMBL/GenBank/DDBJ databases">
        <authorList>
            <consortium name="Pathogen Informatics"/>
            <person name="Doyle S."/>
        </authorList>
    </citation>
    <scope>NUCLEOTIDE SEQUENCE [LARGE SCALE GENOMIC DNA]</scope>
    <source>
        <strain evidence="2 3">NCTC11388</strain>
    </source>
</reference>
<sequence length="262" mass="28514">MKISLIGKTAMVGGSTSGIGKAIAIALADCGAHVILVARNEEKLKAVQDILDTTHGQQHDHLVVDFSLFDQAKERITTFFSGKKIDILVNNTNGPSAGGIKEKTAEDYQQAFDLLFQYAVYTTLQALPHMEANQFGRIINVSSMTVKEPQDTLVLSNTMRTALVSWSKSLSRAVAAHQITVNTVLTGYFDTDRLNSLMEMQAGKMQLSFEEVKAKRIDAIPMKRLGKPEEYASLVAFLASDHAAYLTGTAIQLDGGLMTGML</sequence>
<dbReference type="SUPFAM" id="SSF51735">
    <property type="entry name" value="NAD(P)-binding Rossmann-fold domains"/>
    <property type="match status" value="1"/>
</dbReference>
<evidence type="ECO:0000313" key="3">
    <source>
        <dbReference type="Proteomes" id="UP000254893"/>
    </source>
</evidence>
<dbReference type="Gene3D" id="3.40.50.720">
    <property type="entry name" value="NAD(P)-binding Rossmann-like Domain"/>
    <property type="match status" value="1"/>
</dbReference>
<dbReference type="CDD" id="cd05344">
    <property type="entry name" value="BKR_like_SDR_like"/>
    <property type="match status" value="1"/>
</dbReference>
<dbReference type="PANTHER" id="PTHR42879">
    <property type="entry name" value="3-OXOACYL-(ACYL-CARRIER-PROTEIN) REDUCTASE"/>
    <property type="match status" value="1"/>
</dbReference>
<organism evidence="2 3">
    <name type="scientific">Sphingobacterium spiritivorum</name>
    <name type="common">Flavobacterium spiritivorum</name>
    <dbReference type="NCBI Taxonomy" id="258"/>
    <lineage>
        <taxon>Bacteria</taxon>
        <taxon>Pseudomonadati</taxon>
        <taxon>Bacteroidota</taxon>
        <taxon>Sphingobacteriia</taxon>
        <taxon>Sphingobacteriales</taxon>
        <taxon>Sphingobacteriaceae</taxon>
        <taxon>Sphingobacterium</taxon>
    </lineage>
</organism>
<dbReference type="EC" id="1.1.1.100" evidence="2"/>
<dbReference type="GO" id="GO:0004316">
    <property type="term" value="F:3-oxoacyl-[acyl-carrier-protein] reductase (NADPH) activity"/>
    <property type="evidence" value="ECO:0007669"/>
    <property type="project" value="UniProtKB-EC"/>
</dbReference>
<dbReference type="AlphaFoldDB" id="A0A380BIY4"/>
<dbReference type="RefSeq" id="WP_115169306.1">
    <property type="nucleotide sequence ID" value="NZ_UGYW01000002.1"/>
</dbReference>